<sequence length="515" mass="58562">MKILFLTLTLLLSMSSFAHESCGEPEFSELSDLINLQRKITWESATQNEIKNANCLRKNPFSVSEMSDWLRSHETKARLNKNINGINFENETPENLEAFYHLTTYVDILGNADPKKNKMRTSTCKKVDCALKEIFGPEIGVQLHFMQARFGLNGSHIVREDSAPWKKEELDTVLLAISDFPEGVMPFEKSRTLVHAPRGMNSDRTLANATIMIFDLWNTQSPEQGRSTIVHELAHAIGGVTQIDQSTEWMEQGGWVSAGKMKDGKLEIKAKTSRPETAVSKYGMTNEREDFAESVVAYRYSPAHLKEKSPEKYYLIKNTIFDGVEYTSTKACAEPYRMSQMAKDNAAAQLMNWSPSSDEIKKIADRCSEEAVTQFANDGELKLGSPTMEDCYKESIKLSANNVIKSNLKDDPHFKFMDPMFRNLDPGLSNEFMAKTLNKTKDNHRHILRNQVSRAISEKYHCKPSFKSYANQDYKKDELGFNPYYKSKEFTKIAEIACPKLINSNANKVVEELIQ</sequence>
<evidence type="ECO:0000256" key="1">
    <source>
        <dbReference type="SAM" id="SignalP"/>
    </source>
</evidence>
<organism evidence="2 3">
    <name type="scientific">Peredibacter starrii</name>
    <dbReference type="NCBI Taxonomy" id="28202"/>
    <lineage>
        <taxon>Bacteria</taxon>
        <taxon>Pseudomonadati</taxon>
        <taxon>Bdellovibrionota</taxon>
        <taxon>Bacteriovoracia</taxon>
        <taxon>Bacteriovoracales</taxon>
        <taxon>Bacteriovoracaceae</taxon>
        <taxon>Peredibacter</taxon>
    </lineage>
</organism>
<dbReference type="EMBL" id="CP139487">
    <property type="protein sequence ID" value="WPU65486.1"/>
    <property type="molecule type" value="Genomic_DNA"/>
</dbReference>
<gene>
    <name evidence="2" type="ORF">SOO65_01875</name>
</gene>
<feature type="chain" id="PRO_5043433086" evidence="1">
    <location>
        <begin position="19"/>
        <end position="515"/>
    </location>
</feature>
<keyword evidence="1" id="KW-0732">Signal</keyword>
<dbReference type="RefSeq" id="WP_321396044.1">
    <property type="nucleotide sequence ID" value="NZ_CP139487.1"/>
</dbReference>
<protein>
    <submittedName>
        <fullName evidence="2">Uncharacterized protein</fullName>
    </submittedName>
</protein>
<dbReference type="Pfam" id="PF06167">
    <property type="entry name" value="Peptidase_M90"/>
    <property type="match status" value="1"/>
</dbReference>
<proteinExistence type="predicted"/>
<reference evidence="2 3" key="1">
    <citation type="submission" date="2023-11" db="EMBL/GenBank/DDBJ databases">
        <title>Peredibacter starrii A3.12.</title>
        <authorList>
            <person name="Mitchell R.J."/>
        </authorList>
    </citation>
    <scope>NUCLEOTIDE SEQUENCE [LARGE SCALE GENOMIC DNA]</scope>
    <source>
        <strain evidence="2 3">A3.12</strain>
    </source>
</reference>
<dbReference type="SUPFAM" id="SSF55486">
    <property type="entry name" value="Metalloproteases ('zincins'), catalytic domain"/>
    <property type="match status" value="1"/>
</dbReference>
<dbReference type="Gene3D" id="3.40.390.10">
    <property type="entry name" value="Collagenase (Catalytic Domain)"/>
    <property type="match status" value="1"/>
</dbReference>
<dbReference type="Proteomes" id="UP001324634">
    <property type="component" value="Chromosome"/>
</dbReference>
<name>A0AAX4HQI3_9BACT</name>
<dbReference type="InterPro" id="IPR024079">
    <property type="entry name" value="MetalloPept_cat_dom_sf"/>
</dbReference>
<dbReference type="InterPro" id="IPR010384">
    <property type="entry name" value="MtfA_fam"/>
</dbReference>
<dbReference type="KEGG" id="psti:SOO65_01875"/>
<keyword evidence="3" id="KW-1185">Reference proteome</keyword>
<evidence type="ECO:0000313" key="2">
    <source>
        <dbReference type="EMBL" id="WPU65486.1"/>
    </source>
</evidence>
<accession>A0AAX4HQI3</accession>
<dbReference type="GO" id="GO:0008237">
    <property type="term" value="F:metallopeptidase activity"/>
    <property type="evidence" value="ECO:0007669"/>
    <property type="project" value="InterPro"/>
</dbReference>
<dbReference type="AlphaFoldDB" id="A0AAX4HQI3"/>
<evidence type="ECO:0000313" key="3">
    <source>
        <dbReference type="Proteomes" id="UP001324634"/>
    </source>
</evidence>
<feature type="signal peptide" evidence="1">
    <location>
        <begin position="1"/>
        <end position="18"/>
    </location>
</feature>